<evidence type="ECO:0000259" key="14">
    <source>
        <dbReference type="PROSITE" id="PS51479"/>
    </source>
</evidence>
<feature type="region of interest" description="Disordered" evidence="13">
    <location>
        <begin position="203"/>
        <end position="260"/>
    </location>
</feature>
<evidence type="ECO:0000256" key="9">
    <source>
        <dbReference type="ARBA" id="ARBA00047761"/>
    </source>
</evidence>
<evidence type="ECO:0000256" key="2">
    <source>
        <dbReference type="ARBA" id="ARBA00005676"/>
    </source>
</evidence>
<dbReference type="GO" id="GO:0043175">
    <property type="term" value="F:RNA polymerase core enzyme binding"/>
    <property type="evidence" value="ECO:0007669"/>
    <property type="project" value="UniProtKB-UniRule"/>
</dbReference>
<keyword evidence="5 12" id="KW-0378">Hydrolase</keyword>
<dbReference type="Gene3D" id="1.25.40.820">
    <property type="match status" value="1"/>
</dbReference>
<dbReference type="Pfam" id="PF04181">
    <property type="entry name" value="RPAP2_Rtr1"/>
    <property type="match status" value="1"/>
</dbReference>
<evidence type="ECO:0000256" key="10">
    <source>
        <dbReference type="ARBA" id="ARBA00048336"/>
    </source>
</evidence>
<keyword evidence="7 12" id="KW-0904">Protein phosphatase</keyword>
<keyword evidence="4 12" id="KW-0863">Zinc-finger</keyword>
<name>A0A1Q3F4M9_CULTA</name>
<dbReference type="GO" id="GO:0005634">
    <property type="term" value="C:nucleus"/>
    <property type="evidence" value="ECO:0007669"/>
    <property type="project" value="UniProtKB-SubCell"/>
</dbReference>
<comment type="subcellular location">
    <subcellularLocation>
        <location evidence="1 12">Nucleus</location>
    </subcellularLocation>
</comment>
<keyword evidence="6 12" id="KW-0862">Zinc</keyword>
<dbReference type="InterPro" id="IPR038534">
    <property type="entry name" value="Rtr1/RPAP2_sf"/>
</dbReference>
<comment type="similarity">
    <text evidence="2 11 12">Belongs to the RPAP2 family.</text>
</comment>
<dbReference type="AlphaFoldDB" id="A0A1Q3F4M9"/>
<organism evidence="15">
    <name type="scientific">Culex tarsalis</name>
    <name type="common">Encephalitis mosquito</name>
    <dbReference type="NCBI Taxonomy" id="7177"/>
    <lineage>
        <taxon>Eukaryota</taxon>
        <taxon>Metazoa</taxon>
        <taxon>Ecdysozoa</taxon>
        <taxon>Arthropoda</taxon>
        <taxon>Hexapoda</taxon>
        <taxon>Insecta</taxon>
        <taxon>Pterygota</taxon>
        <taxon>Neoptera</taxon>
        <taxon>Endopterygota</taxon>
        <taxon>Diptera</taxon>
        <taxon>Nematocera</taxon>
        <taxon>Culicoidea</taxon>
        <taxon>Culicidae</taxon>
        <taxon>Culicinae</taxon>
        <taxon>Culicini</taxon>
        <taxon>Culex</taxon>
        <taxon>Culex</taxon>
    </lineage>
</organism>
<evidence type="ECO:0000256" key="6">
    <source>
        <dbReference type="ARBA" id="ARBA00022833"/>
    </source>
</evidence>
<comment type="catalytic activity">
    <reaction evidence="10 12">
        <text>O-phospho-L-threonyl-[protein] + H2O = L-threonyl-[protein] + phosphate</text>
        <dbReference type="Rhea" id="RHEA:47004"/>
        <dbReference type="Rhea" id="RHEA-COMP:11060"/>
        <dbReference type="Rhea" id="RHEA-COMP:11605"/>
        <dbReference type="ChEBI" id="CHEBI:15377"/>
        <dbReference type="ChEBI" id="CHEBI:30013"/>
        <dbReference type="ChEBI" id="CHEBI:43474"/>
        <dbReference type="ChEBI" id="CHEBI:61977"/>
        <dbReference type="EC" id="3.1.3.16"/>
    </reaction>
</comment>
<dbReference type="InterPro" id="IPR007308">
    <property type="entry name" value="Rtr1/RPAP2_dom"/>
</dbReference>
<dbReference type="GO" id="GO:0008270">
    <property type="term" value="F:zinc ion binding"/>
    <property type="evidence" value="ECO:0007669"/>
    <property type="project" value="UniProtKB-KW"/>
</dbReference>
<evidence type="ECO:0000256" key="5">
    <source>
        <dbReference type="ARBA" id="ARBA00022801"/>
    </source>
</evidence>
<comment type="catalytic activity">
    <reaction evidence="9 12">
        <text>O-phospho-L-seryl-[protein] + H2O = L-seryl-[protein] + phosphate</text>
        <dbReference type="Rhea" id="RHEA:20629"/>
        <dbReference type="Rhea" id="RHEA-COMP:9863"/>
        <dbReference type="Rhea" id="RHEA-COMP:11604"/>
        <dbReference type="ChEBI" id="CHEBI:15377"/>
        <dbReference type="ChEBI" id="CHEBI:29999"/>
        <dbReference type="ChEBI" id="CHEBI:43474"/>
        <dbReference type="ChEBI" id="CHEBI:83421"/>
        <dbReference type="EC" id="3.1.3.16"/>
    </reaction>
</comment>
<dbReference type="GO" id="GO:0005737">
    <property type="term" value="C:cytoplasm"/>
    <property type="evidence" value="ECO:0007669"/>
    <property type="project" value="TreeGrafter"/>
</dbReference>
<accession>A0A1Q3F4M9</accession>
<comment type="function">
    <text evidence="12">Putative RNA polymerase II subunit B1 C-terminal domain (CTD) phosphatase involved in RNA polymerase II transcription regulation.</text>
</comment>
<evidence type="ECO:0000256" key="4">
    <source>
        <dbReference type="ARBA" id="ARBA00022771"/>
    </source>
</evidence>
<dbReference type="PROSITE" id="PS51479">
    <property type="entry name" value="ZF_RTR1"/>
    <property type="match status" value="1"/>
</dbReference>
<evidence type="ECO:0000256" key="13">
    <source>
        <dbReference type="SAM" id="MobiDB-lite"/>
    </source>
</evidence>
<evidence type="ECO:0000256" key="11">
    <source>
        <dbReference type="PROSITE-ProRule" id="PRU00812"/>
    </source>
</evidence>
<keyword evidence="3 12" id="KW-0479">Metal-binding</keyword>
<protein>
    <recommendedName>
        <fullName evidence="12">RNA polymerase II subunit B1 CTD phosphatase RPAP2 homolog</fullName>
        <ecNumber evidence="12">3.1.3.16</ecNumber>
    </recommendedName>
</protein>
<evidence type="ECO:0000256" key="3">
    <source>
        <dbReference type="ARBA" id="ARBA00022723"/>
    </source>
</evidence>
<keyword evidence="8 12" id="KW-0539">Nucleus</keyword>
<sequence>MFDHENFHVFRDENAVKEKEKVVRTNLPRKAKNFSKAQLQLALRKKKECNAKAQQIVEALLEPVTDVEEFLMMLRDINQSHFEDVIQERAISRNCGYPLCQKQLDNIPNQKYVISLSSKKIFDITERKNFCSGHCYKASNYVKNQMLTSPLWLRDQEDIPQFRLLLDGKPEAQKTPPKPPTNGMLDLVAIAAINTDDLKIVERTFPKEEGRPSTSKHNVREGSEIVFRQETAAPPSSDGDEEKEQNELETGLSKLSVRDD</sequence>
<dbReference type="InterPro" id="IPR039693">
    <property type="entry name" value="Rtr1/RPAP2"/>
</dbReference>
<dbReference type="EMBL" id="GFDL01012562">
    <property type="protein sequence ID" value="JAV22483.1"/>
    <property type="molecule type" value="Transcribed_RNA"/>
</dbReference>
<evidence type="ECO:0000256" key="12">
    <source>
        <dbReference type="RuleBase" id="RU367080"/>
    </source>
</evidence>
<dbReference type="EC" id="3.1.3.16" evidence="12"/>
<evidence type="ECO:0000313" key="15">
    <source>
        <dbReference type="EMBL" id="JAV22483.1"/>
    </source>
</evidence>
<dbReference type="PANTHER" id="PTHR14732:SF0">
    <property type="entry name" value="RNA POLYMERASE II SUBUNIT B1 CTD PHOSPHATASE RPAP2-RELATED"/>
    <property type="match status" value="1"/>
</dbReference>
<proteinExistence type="inferred from homology"/>
<dbReference type="PANTHER" id="PTHR14732">
    <property type="entry name" value="RNA POLYMERASE II SUBUNIT B1 CTD PHOSPHATASE RPAP2-RELATED"/>
    <property type="match status" value="1"/>
</dbReference>
<evidence type="ECO:0000256" key="1">
    <source>
        <dbReference type="ARBA" id="ARBA00004123"/>
    </source>
</evidence>
<evidence type="ECO:0000256" key="7">
    <source>
        <dbReference type="ARBA" id="ARBA00022912"/>
    </source>
</evidence>
<reference evidence="15" key="1">
    <citation type="submission" date="2017-01" db="EMBL/GenBank/DDBJ databases">
        <title>A deep insight into the sialotranscriptome of adult male and female Cluex tarsalis mosquitoes.</title>
        <authorList>
            <person name="Ribeiro J.M."/>
            <person name="Moreira F."/>
            <person name="Bernard K.A."/>
            <person name="Calvo E."/>
        </authorList>
    </citation>
    <scope>NUCLEOTIDE SEQUENCE</scope>
    <source>
        <strain evidence="15">Kern County</strain>
        <tissue evidence="15">Salivary glands</tissue>
    </source>
</reference>
<feature type="domain" description="RTR1-type" evidence="14">
    <location>
        <begin position="72"/>
        <end position="155"/>
    </location>
</feature>
<evidence type="ECO:0000256" key="8">
    <source>
        <dbReference type="ARBA" id="ARBA00023242"/>
    </source>
</evidence>
<dbReference type="GO" id="GO:0008420">
    <property type="term" value="F:RNA polymerase II CTD heptapeptide repeat phosphatase activity"/>
    <property type="evidence" value="ECO:0007669"/>
    <property type="project" value="UniProtKB-UniRule"/>
</dbReference>